<dbReference type="InterPro" id="IPR032466">
    <property type="entry name" value="Metal_Hydrolase"/>
</dbReference>
<evidence type="ECO:0000256" key="1">
    <source>
        <dbReference type="ARBA" id="ARBA00002368"/>
    </source>
</evidence>
<dbReference type="Proteomes" id="UP000317998">
    <property type="component" value="Unassembled WGS sequence"/>
</dbReference>
<evidence type="ECO:0000256" key="6">
    <source>
        <dbReference type="HAMAP-Rule" id="MF_00220"/>
    </source>
</evidence>
<dbReference type="InterPro" id="IPR011059">
    <property type="entry name" value="Metal-dep_hydrolase_composite"/>
</dbReference>
<dbReference type="PANTHER" id="PTHR43668:SF2">
    <property type="entry name" value="ALLANTOINASE"/>
    <property type="match status" value="1"/>
</dbReference>
<dbReference type="SUPFAM" id="SSF51556">
    <property type="entry name" value="Metallo-dependent hydrolases"/>
    <property type="match status" value="1"/>
</dbReference>
<dbReference type="GO" id="GO:0006145">
    <property type="term" value="P:purine nucleobase catabolic process"/>
    <property type="evidence" value="ECO:0007669"/>
    <property type="project" value="TreeGrafter"/>
</dbReference>
<sequence length="424" mass="44588">MIIRDVAIAGDDRGVDIEIRNGRIAAIVPSELRPDASIRRVVLPGLVDLHAHLREPGGERSETIETGTRAAAAGGFTDVFAMANLTPVTDTAARVRDLRARSLGASVRVHPVGAASVGLLGEELVDHAALAAEGVTLFSDDGKCLSEAEMVREVLARMAELGTIFAQHAQDPQIVGAGVINERVAHAAGAAGWPVSGEETIVARDIALAEATGGRLHVCHVSTRGTVELVRRAKARGVPVSAEVTPHHLVLTDDDAALAGPALKVNPPLRSPEDVAALREALRDGTIDAIGTDHAPHPAETKRMPWPDAAFGLTALETALPIVSEVLTNGGRTDWDAVARVMSFTPARIGGIADLAGRPVAVGEPATFCMVQPGHRWTVHAERMFSRSHNTPFEGRSLTARVLATVIDGRVVHAGDDDVFAASR</sequence>
<dbReference type="InterPro" id="IPR004722">
    <property type="entry name" value="DHOase"/>
</dbReference>
<dbReference type="RefSeq" id="WP_141881594.1">
    <property type="nucleotide sequence ID" value="NZ_VFOM01000003.1"/>
</dbReference>
<evidence type="ECO:0000256" key="3">
    <source>
        <dbReference type="ARBA" id="ARBA00022723"/>
    </source>
</evidence>
<dbReference type="InterPro" id="IPR024403">
    <property type="entry name" value="DHOase_cat"/>
</dbReference>
<dbReference type="CDD" id="cd01317">
    <property type="entry name" value="DHOase_IIa"/>
    <property type="match status" value="1"/>
</dbReference>
<evidence type="ECO:0000259" key="7">
    <source>
        <dbReference type="Pfam" id="PF12890"/>
    </source>
</evidence>
<comment type="pathway">
    <text evidence="6">Pyrimidine metabolism; UMP biosynthesis via de novo pathway; (S)-dihydroorotate from bicarbonate: step 3/3.</text>
</comment>
<keyword evidence="9" id="KW-1185">Reference proteome</keyword>
<feature type="binding site" evidence="6">
    <location>
        <position position="168"/>
    </location>
    <ligand>
        <name>Zn(2+)</name>
        <dbReference type="ChEBI" id="CHEBI:29105"/>
        <label>2</label>
    </ligand>
</feature>
<dbReference type="NCBIfam" id="TIGR00857">
    <property type="entry name" value="pyrC_multi"/>
    <property type="match status" value="1"/>
</dbReference>
<dbReference type="GO" id="GO:0004038">
    <property type="term" value="F:allantoinase activity"/>
    <property type="evidence" value="ECO:0007669"/>
    <property type="project" value="TreeGrafter"/>
</dbReference>
<accession>A0A542YA13</accession>
<comment type="catalytic activity">
    <reaction evidence="6">
        <text>(S)-dihydroorotate + H2O = N-carbamoyl-L-aspartate + H(+)</text>
        <dbReference type="Rhea" id="RHEA:24296"/>
        <dbReference type="ChEBI" id="CHEBI:15377"/>
        <dbReference type="ChEBI" id="CHEBI:15378"/>
        <dbReference type="ChEBI" id="CHEBI:30864"/>
        <dbReference type="ChEBI" id="CHEBI:32814"/>
        <dbReference type="EC" id="3.5.2.3"/>
    </reaction>
</comment>
<dbReference type="PROSITE" id="PS00482">
    <property type="entry name" value="DIHYDROOROTASE_1"/>
    <property type="match status" value="1"/>
</dbReference>
<feature type="active site" evidence="6">
    <location>
        <position position="293"/>
    </location>
</feature>
<dbReference type="InterPro" id="IPR002195">
    <property type="entry name" value="Dihydroorotase_CS"/>
</dbReference>
<dbReference type="EC" id="3.5.2.3" evidence="6"/>
<keyword evidence="5 6" id="KW-0665">Pyrimidine biosynthesis</keyword>
<comment type="caution">
    <text evidence="8">The sequence shown here is derived from an EMBL/GenBank/DDBJ whole genome shotgun (WGS) entry which is preliminary data.</text>
</comment>
<dbReference type="OrthoDB" id="9803027at2"/>
<organism evidence="8 9">
    <name type="scientific">Homoserinimonas aerilata</name>
    <dbReference type="NCBI Taxonomy" id="1162970"/>
    <lineage>
        <taxon>Bacteria</taxon>
        <taxon>Bacillati</taxon>
        <taxon>Actinomycetota</taxon>
        <taxon>Actinomycetes</taxon>
        <taxon>Micrococcales</taxon>
        <taxon>Microbacteriaceae</taxon>
        <taxon>Homoserinimonas</taxon>
    </lineage>
</organism>
<feature type="binding site" evidence="6">
    <location>
        <position position="50"/>
    </location>
    <ligand>
        <name>Zn(2+)</name>
        <dbReference type="ChEBI" id="CHEBI:29105"/>
        <label>1</label>
    </ligand>
</feature>
<feature type="binding site" evidence="6">
    <location>
        <position position="52"/>
    </location>
    <ligand>
        <name>Zn(2+)</name>
        <dbReference type="ChEBI" id="CHEBI:29105"/>
        <label>1</label>
    </ligand>
</feature>
<name>A0A542YA13_9MICO</name>
<comment type="cofactor">
    <cofactor evidence="6">
        <name>Zn(2+)</name>
        <dbReference type="ChEBI" id="CHEBI:29105"/>
    </cofactor>
    <text evidence="6">Binds 2 Zn(2+) ions per subunit.</text>
</comment>
<dbReference type="AlphaFoldDB" id="A0A542YA13"/>
<comment type="similarity">
    <text evidence="2 6">Belongs to the metallo-dependent hydrolases superfamily. DHOase family. Class I DHOase subfamily.</text>
</comment>
<evidence type="ECO:0000256" key="2">
    <source>
        <dbReference type="ARBA" id="ARBA00010286"/>
    </source>
</evidence>
<dbReference type="UniPathway" id="UPA00070">
    <property type="reaction ID" value="UER00117"/>
</dbReference>
<dbReference type="GO" id="GO:0044205">
    <property type="term" value="P:'de novo' UMP biosynthetic process"/>
    <property type="evidence" value="ECO:0007669"/>
    <property type="project" value="UniProtKB-UniRule"/>
</dbReference>
<dbReference type="InterPro" id="IPR050138">
    <property type="entry name" value="DHOase/Allantoinase_Hydrolase"/>
</dbReference>
<feature type="binding site" evidence="6">
    <location>
        <position position="297"/>
    </location>
    <ligand>
        <name>substrate</name>
    </ligand>
</feature>
<feature type="binding site" evidence="6">
    <location>
        <begin position="311"/>
        <end position="312"/>
    </location>
    <ligand>
        <name>substrate</name>
    </ligand>
</feature>
<keyword evidence="6" id="KW-0862">Zinc</keyword>
<keyword evidence="3 6" id="KW-0479">Metal-binding</keyword>
<gene>
    <name evidence="6" type="primary">pyrC</name>
    <name evidence="8" type="ORF">FB562_2343</name>
</gene>
<reference evidence="8 9" key="1">
    <citation type="submission" date="2019-06" db="EMBL/GenBank/DDBJ databases">
        <title>Sequencing the genomes of 1000 actinobacteria strains.</title>
        <authorList>
            <person name="Klenk H.-P."/>
        </authorList>
    </citation>
    <scope>NUCLEOTIDE SEQUENCE [LARGE SCALE GENOMIC DNA]</scope>
    <source>
        <strain evidence="8 9">DSM 26477</strain>
    </source>
</reference>
<feature type="binding site" evidence="6">
    <location>
        <position position="84"/>
    </location>
    <ligand>
        <name>substrate</name>
    </ligand>
</feature>
<feature type="binding site" evidence="6">
    <location>
        <position position="293"/>
    </location>
    <ligand>
        <name>Zn(2+)</name>
        <dbReference type="ChEBI" id="CHEBI:29105"/>
        <label>1</label>
    </ligand>
</feature>
<feature type="binding site" evidence="6">
    <location>
        <position position="266"/>
    </location>
    <ligand>
        <name>substrate</name>
    </ligand>
</feature>
<evidence type="ECO:0000313" key="8">
    <source>
        <dbReference type="EMBL" id="TQL44936.1"/>
    </source>
</evidence>
<dbReference type="SUPFAM" id="SSF51338">
    <property type="entry name" value="Composite domain of metallo-dependent hydrolases"/>
    <property type="match status" value="1"/>
</dbReference>
<dbReference type="PANTHER" id="PTHR43668">
    <property type="entry name" value="ALLANTOINASE"/>
    <property type="match status" value="1"/>
</dbReference>
<dbReference type="GO" id="GO:0004151">
    <property type="term" value="F:dihydroorotase activity"/>
    <property type="evidence" value="ECO:0007669"/>
    <property type="project" value="UniProtKB-UniRule"/>
</dbReference>
<dbReference type="Pfam" id="PF12890">
    <property type="entry name" value="DHOase"/>
    <property type="match status" value="1"/>
</dbReference>
<dbReference type="HAMAP" id="MF_00220_B">
    <property type="entry name" value="PyrC_classI_B"/>
    <property type="match status" value="1"/>
</dbReference>
<dbReference type="GO" id="GO:0008270">
    <property type="term" value="F:zinc ion binding"/>
    <property type="evidence" value="ECO:0007669"/>
    <property type="project" value="UniProtKB-UniRule"/>
</dbReference>
<dbReference type="PROSITE" id="PS00483">
    <property type="entry name" value="DIHYDROOROTASE_2"/>
    <property type="match status" value="1"/>
</dbReference>
<evidence type="ECO:0000313" key="9">
    <source>
        <dbReference type="Proteomes" id="UP000317998"/>
    </source>
</evidence>
<feature type="binding site" evidence="6">
    <location>
        <position position="141"/>
    </location>
    <ligand>
        <name>Zn(2+)</name>
        <dbReference type="ChEBI" id="CHEBI:29105"/>
        <label>1</label>
    </ligand>
</feature>
<protein>
    <recommendedName>
        <fullName evidence="6">Dihydroorotase</fullName>
        <shortName evidence="6">DHOase</shortName>
        <ecNumber evidence="6">3.5.2.3</ecNumber>
    </recommendedName>
</protein>
<dbReference type="GO" id="GO:0005737">
    <property type="term" value="C:cytoplasm"/>
    <property type="evidence" value="ECO:0007669"/>
    <property type="project" value="TreeGrafter"/>
</dbReference>
<proteinExistence type="inferred from homology"/>
<feature type="binding site" evidence="6">
    <location>
        <position position="220"/>
    </location>
    <ligand>
        <name>Zn(2+)</name>
        <dbReference type="ChEBI" id="CHEBI:29105"/>
        <label>2</label>
    </ligand>
</feature>
<dbReference type="Gene3D" id="2.30.40.10">
    <property type="entry name" value="Urease, subunit C, domain 1"/>
    <property type="match status" value="1"/>
</dbReference>
<comment type="function">
    <text evidence="1 6">Catalyzes the reversible cyclization of carbamoyl aspartate to dihydroorotate.</text>
</comment>
<dbReference type="EMBL" id="VFOM01000003">
    <property type="protein sequence ID" value="TQL44936.1"/>
    <property type="molecule type" value="Genomic_DNA"/>
</dbReference>
<feature type="binding site" evidence="6">
    <location>
        <begin position="52"/>
        <end position="54"/>
    </location>
    <ligand>
        <name>substrate</name>
    </ligand>
</feature>
<keyword evidence="4 6" id="KW-0378">Hydrolase</keyword>
<evidence type="ECO:0000256" key="5">
    <source>
        <dbReference type="ARBA" id="ARBA00022975"/>
    </source>
</evidence>
<dbReference type="Gene3D" id="3.20.20.140">
    <property type="entry name" value="Metal-dependent hydrolases"/>
    <property type="match status" value="1"/>
</dbReference>
<evidence type="ECO:0000256" key="4">
    <source>
        <dbReference type="ARBA" id="ARBA00022801"/>
    </source>
</evidence>
<feature type="domain" description="Dihydroorotase catalytic" evidence="7">
    <location>
        <begin position="40"/>
        <end position="224"/>
    </location>
</feature>
<feature type="binding site" evidence="6">
    <location>
        <position position="141"/>
    </location>
    <ligand>
        <name>Zn(2+)</name>
        <dbReference type="ChEBI" id="CHEBI:29105"/>
        <label>2</label>
    </ligand>
</feature>